<dbReference type="SMART" id="SM00318">
    <property type="entry name" value="SNc"/>
    <property type="match status" value="1"/>
</dbReference>
<dbReference type="Proteomes" id="UP001138540">
    <property type="component" value="Unassembled WGS sequence"/>
</dbReference>
<dbReference type="InterPro" id="IPR035437">
    <property type="entry name" value="SNase_OB-fold_sf"/>
</dbReference>
<dbReference type="Gene3D" id="2.40.50.90">
    <property type="match status" value="1"/>
</dbReference>
<dbReference type="EMBL" id="JACHKA010000001">
    <property type="protein sequence ID" value="MBB5987347.1"/>
    <property type="molecule type" value="Genomic_DNA"/>
</dbReference>
<dbReference type="GO" id="GO:0004519">
    <property type="term" value="F:endonuclease activity"/>
    <property type="evidence" value="ECO:0007669"/>
    <property type="project" value="UniProtKB-KW"/>
</dbReference>
<reference evidence="2 3" key="1">
    <citation type="submission" date="2020-08" db="EMBL/GenBank/DDBJ databases">
        <title>Exploring microbial biodiversity for novel pathways involved in the catabolism of aromatic compounds derived from lignin.</title>
        <authorList>
            <person name="Elkins J."/>
        </authorList>
    </citation>
    <scope>NUCLEOTIDE SEQUENCE [LARGE SCALE GENOMIC DNA]</scope>
    <source>
        <strain evidence="2 3">B1D3A</strain>
    </source>
</reference>
<keyword evidence="3" id="KW-1185">Reference proteome</keyword>
<feature type="domain" description="TNase-like" evidence="1">
    <location>
        <begin position="38"/>
        <end position="164"/>
    </location>
</feature>
<organism evidence="2 3">
    <name type="scientific">Sphingobium lignivorans</name>
    <dbReference type="NCBI Taxonomy" id="2735886"/>
    <lineage>
        <taxon>Bacteria</taxon>
        <taxon>Pseudomonadati</taxon>
        <taxon>Pseudomonadota</taxon>
        <taxon>Alphaproteobacteria</taxon>
        <taxon>Sphingomonadales</taxon>
        <taxon>Sphingomonadaceae</taxon>
        <taxon>Sphingobium</taxon>
    </lineage>
</organism>
<evidence type="ECO:0000313" key="2">
    <source>
        <dbReference type="EMBL" id="MBB5987347.1"/>
    </source>
</evidence>
<sequence length="181" mass="20038">MARFSFRHARIRGRLANLALLAGLLLLLAWLRAPEQLTDAEGMTVRVMDGDSLRIGTRIVRIGGIDAVELHQQCKMPDGAVWPCGRDAREALHEMVARGDLVCRSREEDRYGRALSQCAVRDVADVGAALVRQGWAVSGDGRDNGPYRTEQAAARAAGRGIWQGRFDRPGDWRAANRHPRD</sequence>
<dbReference type="PANTHER" id="PTHR12302:SF26">
    <property type="entry name" value="BLR1266 PROTEIN"/>
    <property type="match status" value="1"/>
</dbReference>
<dbReference type="Pfam" id="PF00565">
    <property type="entry name" value="SNase"/>
    <property type="match status" value="1"/>
</dbReference>
<comment type="caution">
    <text evidence="2">The sequence shown here is derived from an EMBL/GenBank/DDBJ whole genome shotgun (WGS) entry which is preliminary data.</text>
</comment>
<dbReference type="PROSITE" id="PS50830">
    <property type="entry name" value="TNASE_3"/>
    <property type="match status" value="1"/>
</dbReference>
<proteinExistence type="predicted"/>
<dbReference type="RefSeq" id="WP_184155834.1">
    <property type="nucleotide sequence ID" value="NZ_JACHKA010000001.1"/>
</dbReference>
<dbReference type="InterPro" id="IPR016071">
    <property type="entry name" value="Staphylococal_nuclease_OB-fold"/>
</dbReference>
<name>A0ABR6NJ86_9SPHN</name>
<keyword evidence="2" id="KW-0540">Nuclease</keyword>
<accession>A0ABR6NJ86</accession>
<keyword evidence="2" id="KW-0255">Endonuclease</keyword>
<gene>
    <name evidence="2" type="ORF">HNP60_003321</name>
</gene>
<evidence type="ECO:0000313" key="3">
    <source>
        <dbReference type="Proteomes" id="UP001138540"/>
    </source>
</evidence>
<dbReference type="SUPFAM" id="SSF50199">
    <property type="entry name" value="Staphylococcal nuclease"/>
    <property type="match status" value="1"/>
</dbReference>
<keyword evidence="2" id="KW-0378">Hydrolase</keyword>
<evidence type="ECO:0000259" key="1">
    <source>
        <dbReference type="PROSITE" id="PS50830"/>
    </source>
</evidence>
<protein>
    <submittedName>
        <fullName evidence="2">Endonuclease YncB(Thermonuclease family)</fullName>
    </submittedName>
</protein>
<dbReference type="PANTHER" id="PTHR12302">
    <property type="entry name" value="EBNA2 BINDING PROTEIN P100"/>
    <property type="match status" value="1"/>
</dbReference>